<evidence type="ECO:0000256" key="7">
    <source>
        <dbReference type="ARBA" id="ARBA00022723"/>
    </source>
</evidence>
<dbReference type="GO" id="GO:0009097">
    <property type="term" value="P:isoleucine biosynthetic process"/>
    <property type="evidence" value="ECO:0007669"/>
    <property type="project" value="UniProtKB-UniPathway"/>
</dbReference>
<evidence type="ECO:0000256" key="6">
    <source>
        <dbReference type="ARBA" id="ARBA00022679"/>
    </source>
</evidence>
<dbReference type="NCBIfam" id="TIGR00118">
    <property type="entry name" value="acolac_lg"/>
    <property type="match status" value="1"/>
</dbReference>
<dbReference type="CDD" id="cd07035">
    <property type="entry name" value="TPP_PYR_POX_like"/>
    <property type="match status" value="1"/>
</dbReference>
<dbReference type="InterPro" id="IPR045229">
    <property type="entry name" value="TPP_enz"/>
</dbReference>
<evidence type="ECO:0000259" key="14">
    <source>
        <dbReference type="Pfam" id="PF02776"/>
    </source>
</evidence>
<dbReference type="AlphaFoldDB" id="A0A7T3RCM1"/>
<dbReference type="GO" id="GO:0050660">
    <property type="term" value="F:flavin adenine dinucleotide binding"/>
    <property type="evidence" value="ECO:0007669"/>
    <property type="project" value="InterPro"/>
</dbReference>
<dbReference type="Pfam" id="PF02775">
    <property type="entry name" value="TPP_enzyme_C"/>
    <property type="match status" value="1"/>
</dbReference>
<comment type="pathway">
    <text evidence="2 11">Amino-acid biosynthesis; L-valine biosynthesis; L-valine from pyruvate: step 1/4.</text>
</comment>
<accession>A0A7T3RCM1</accession>
<dbReference type="InterPro" id="IPR029035">
    <property type="entry name" value="DHS-like_NAD/FAD-binding_dom"/>
</dbReference>
<keyword evidence="9 11" id="KW-0786">Thiamine pyrophosphate</keyword>
<dbReference type="InterPro" id="IPR011766">
    <property type="entry name" value="TPP_enzyme_TPP-bd"/>
</dbReference>
<dbReference type="InterPro" id="IPR012001">
    <property type="entry name" value="Thiamin_PyroP_enz_TPP-bd_dom"/>
</dbReference>
<dbReference type="InterPro" id="IPR029061">
    <property type="entry name" value="THDP-binding"/>
</dbReference>
<reference evidence="15 16" key="1">
    <citation type="submission" date="2020-11" db="EMBL/GenBank/DDBJ databases">
        <title>Treponema Peruensis nv. sp., first commensal Treponema isolated from human feces.</title>
        <authorList>
            <person name="Belkhou C."/>
            <person name="Raes J."/>
        </authorList>
    </citation>
    <scope>NUCLEOTIDE SEQUENCE [LARGE SCALE GENOMIC DNA]</scope>
    <source>
        <strain evidence="15 16">RCC2812</strain>
    </source>
</reference>
<gene>
    <name evidence="15" type="primary">ilvB</name>
    <name evidence="15" type="ORF">IWA51_10465</name>
</gene>
<keyword evidence="10 11" id="KW-0100">Branched-chain amino acid biosynthesis</keyword>
<dbReference type="Proteomes" id="UP000595224">
    <property type="component" value="Chromosome"/>
</dbReference>
<evidence type="ECO:0000313" key="15">
    <source>
        <dbReference type="EMBL" id="QQA00668.1"/>
    </source>
</evidence>
<evidence type="ECO:0000313" key="16">
    <source>
        <dbReference type="Proteomes" id="UP000595224"/>
    </source>
</evidence>
<dbReference type="InterPro" id="IPR012000">
    <property type="entry name" value="Thiamin_PyroP_enz_cen_dom"/>
</dbReference>
<dbReference type="GO" id="GO:0005948">
    <property type="term" value="C:acetolactate synthase complex"/>
    <property type="evidence" value="ECO:0007669"/>
    <property type="project" value="TreeGrafter"/>
</dbReference>
<evidence type="ECO:0000256" key="2">
    <source>
        <dbReference type="ARBA" id="ARBA00005025"/>
    </source>
</evidence>
<dbReference type="EC" id="2.2.1.6" evidence="4 11"/>
<dbReference type="CDD" id="cd02015">
    <property type="entry name" value="TPP_AHAS"/>
    <property type="match status" value="1"/>
</dbReference>
<evidence type="ECO:0000256" key="1">
    <source>
        <dbReference type="ARBA" id="ARBA00004974"/>
    </source>
</evidence>
<dbReference type="FunFam" id="3.40.50.1220:FF:000008">
    <property type="entry name" value="Acetolactate synthase"/>
    <property type="match status" value="1"/>
</dbReference>
<comment type="cofactor">
    <cofactor evidence="11">
        <name>thiamine diphosphate</name>
        <dbReference type="ChEBI" id="CHEBI:58937"/>
    </cofactor>
    <text evidence="11">Binds 1 thiamine pyrophosphate per subunit.</text>
</comment>
<evidence type="ECO:0000259" key="12">
    <source>
        <dbReference type="Pfam" id="PF00205"/>
    </source>
</evidence>
<keyword evidence="7 11" id="KW-0479">Metal-binding</keyword>
<dbReference type="InterPro" id="IPR039368">
    <property type="entry name" value="AHAS_TPP"/>
</dbReference>
<keyword evidence="6 11" id="KW-0808">Transferase</keyword>
<feature type="domain" description="Thiamine pyrophosphate enzyme N-terminal TPP-binding" evidence="14">
    <location>
        <begin position="4"/>
        <end position="119"/>
    </location>
</feature>
<dbReference type="GO" id="GO:0000287">
    <property type="term" value="F:magnesium ion binding"/>
    <property type="evidence" value="ECO:0007669"/>
    <property type="project" value="UniProtKB-UniRule"/>
</dbReference>
<dbReference type="PANTHER" id="PTHR18968:SF13">
    <property type="entry name" value="ACETOLACTATE SYNTHASE CATALYTIC SUBUNIT, MITOCHONDRIAL"/>
    <property type="match status" value="1"/>
</dbReference>
<dbReference type="GO" id="GO:0003984">
    <property type="term" value="F:acetolactate synthase activity"/>
    <property type="evidence" value="ECO:0007669"/>
    <property type="project" value="UniProtKB-EC"/>
</dbReference>
<dbReference type="RefSeq" id="WP_198442377.1">
    <property type="nucleotide sequence ID" value="NZ_CBCSHE010000008.1"/>
</dbReference>
<name>A0A7T3RCM1_9SPIR</name>
<evidence type="ECO:0000256" key="8">
    <source>
        <dbReference type="ARBA" id="ARBA00022842"/>
    </source>
</evidence>
<dbReference type="KEGG" id="tper:IWA51_10465"/>
<dbReference type="EMBL" id="CP064936">
    <property type="protein sequence ID" value="QQA00668.1"/>
    <property type="molecule type" value="Genomic_DNA"/>
</dbReference>
<evidence type="ECO:0000256" key="5">
    <source>
        <dbReference type="ARBA" id="ARBA00022605"/>
    </source>
</evidence>
<sequence length="577" mass="62251">MKITGSQVVIECLVEQGVDTIFGYPGGAILNIYDELYKNSDRIRHILTAHEQGAAHAADGYARATGKTGVVFATSGPGATNLVTGIATAYMDSSPMVAITCNVPSSLLGKDSFQEIDITGVTMPITKHNFMVRRVEDLAFTIREAFLIAKSGRPGPVLIDIPKEVTAALVDFEPLAAGDDGMAKAAAGNGNLRRVFSVAEPTDEEIAAAAELINSAERPVIYAGGGVVISGAEKELLEFAEKADIPVSESLMARSAFPSKHPLCTWMVGMHGTKASNMAITESDLVLALGARFSDRVTSDASKFAQNSRVFQIDIDPAEINKNIPTCGSLVGDIGQILKRLIPLVDSKKHGGWVKQVQEWMKEVPSCYAKDPKDSINPKFICEYINKVAGDDAFITTEVGQHQMWTAQFYPFSKPRTFVTSGGLGTMGFGTGAAIGIQCALPKARVVHIAGDGSFRMNCNELATIQHYNLPIVIVVMNNGALGNVRMWQRLFYGKRFSQTTLDFGPDWVKLAEAYGIQGFRARNAKEFASVFDKAFASGKAAVIDARVDIDEMVLPMVPGGKPIYNQIMELSSEMMD</sequence>
<dbReference type="Gene3D" id="3.40.50.970">
    <property type="match status" value="2"/>
</dbReference>
<dbReference type="Pfam" id="PF00205">
    <property type="entry name" value="TPP_enzyme_M"/>
    <property type="match status" value="1"/>
</dbReference>
<evidence type="ECO:0000256" key="3">
    <source>
        <dbReference type="ARBA" id="ARBA00007812"/>
    </source>
</evidence>
<evidence type="ECO:0000256" key="4">
    <source>
        <dbReference type="ARBA" id="ARBA00013145"/>
    </source>
</evidence>
<dbReference type="GO" id="GO:0030976">
    <property type="term" value="F:thiamine pyrophosphate binding"/>
    <property type="evidence" value="ECO:0007669"/>
    <property type="project" value="UniProtKB-UniRule"/>
</dbReference>
<dbReference type="Gene3D" id="3.40.50.1220">
    <property type="entry name" value="TPP-binding domain"/>
    <property type="match status" value="1"/>
</dbReference>
<dbReference type="FunFam" id="3.40.50.970:FF:000007">
    <property type="entry name" value="Acetolactate synthase"/>
    <property type="match status" value="1"/>
</dbReference>
<feature type="domain" description="Thiamine pyrophosphate enzyme TPP-binding" evidence="13">
    <location>
        <begin position="399"/>
        <end position="545"/>
    </location>
</feature>
<dbReference type="PROSITE" id="PS00187">
    <property type="entry name" value="TPP_ENZYMES"/>
    <property type="match status" value="1"/>
</dbReference>
<keyword evidence="5 11" id="KW-0028">Amino-acid biosynthesis</keyword>
<dbReference type="InterPro" id="IPR012846">
    <property type="entry name" value="Acetolactate_synth_lsu"/>
</dbReference>
<dbReference type="GO" id="GO:0009099">
    <property type="term" value="P:L-valine biosynthetic process"/>
    <property type="evidence" value="ECO:0007669"/>
    <property type="project" value="UniProtKB-UniPathway"/>
</dbReference>
<proteinExistence type="inferred from homology"/>
<comment type="catalytic activity">
    <reaction evidence="11">
        <text>2 pyruvate + H(+) = (2S)-2-acetolactate + CO2</text>
        <dbReference type="Rhea" id="RHEA:25249"/>
        <dbReference type="ChEBI" id="CHEBI:15361"/>
        <dbReference type="ChEBI" id="CHEBI:15378"/>
        <dbReference type="ChEBI" id="CHEBI:16526"/>
        <dbReference type="ChEBI" id="CHEBI:58476"/>
        <dbReference type="EC" id="2.2.1.6"/>
    </reaction>
</comment>
<dbReference type="InterPro" id="IPR000399">
    <property type="entry name" value="TPP-bd_CS"/>
</dbReference>
<feature type="domain" description="Thiamine pyrophosphate enzyme central" evidence="12">
    <location>
        <begin position="206"/>
        <end position="341"/>
    </location>
</feature>
<protein>
    <recommendedName>
        <fullName evidence="4 11">Acetolactate synthase</fullName>
        <ecNumber evidence="4 11">2.2.1.6</ecNumber>
    </recommendedName>
</protein>
<evidence type="ECO:0000256" key="10">
    <source>
        <dbReference type="ARBA" id="ARBA00023304"/>
    </source>
</evidence>
<organism evidence="15 16">
    <name type="scientific">Treponema peruense</name>
    <dbReference type="NCBI Taxonomy" id="2787628"/>
    <lineage>
        <taxon>Bacteria</taxon>
        <taxon>Pseudomonadati</taxon>
        <taxon>Spirochaetota</taxon>
        <taxon>Spirochaetia</taxon>
        <taxon>Spirochaetales</taxon>
        <taxon>Treponemataceae</taxon>
        <taxon>Treponema</taxon>
    </lineage>
</organism>
<dbReference type="UniPathway" id="UPA00049">
    <property type="reaction ID" value="UER00059"/>
</dbReference>
<comment type="cofactor">
    <cofactor evidence="11">
        <name>Mg(2+)</name>
        <dbReference type="ChEBI" id="CHEBI:18420"/>
    </cofactor>
    <text evidence="11">Binds 1 Mg(2+) ion per subunit.</text>
</comment>
<comment type="similarity">
    <text evidence="3 11">Belongs to the TPP enzyme family.</text>
</comment>
<evidence type="ECO:0000256" key="9">
    <source>
        <dbReference type="ARBA" id="ARBA00023052"/>
    </source>
</evidence>
<dbReference type="UniPathway" id="UPA00047">
    <property type="reaction ID" value="UER00055"/>
</dbReference>
<keyword evidence="16" id="KW-1185">Reference proteome</keyword>
<comment type="pathway">
    <text evidence="1 11">Amino-acid biosynthesis; L-isoleucine biosynthesis; L-isoleucine from 2-oxobutanoate: step 1/4.</text>
</comment>
<evidence type="ECO:0000256" key="11">
    <source>
        <dbReference type="RuleBase" id="RU003591"/>
    </source>
</evidence>
<dbReference type="PANTHER" id="PTHR18968">
    <property type="entry name" value="THIAMINE PYROPHOSPHATE ENZYMES"/>
    <property type="match status" value="1"/>
</dbReference>
<dbReference type="SUPFAM" id="SSF52467">
    <property type="entry name" value="DHS-like NAD/FAD-binding domain"/>
    <property type="match status" value="1"/>
</dbReference>
<evidence type="ECO:0000259" key="13">
    <source>
        <dbReference type="Pfam" id="PF02775"/>
    </source>
</evidence>
<dbReference type="SUPFAM" id="SSF52518">
    <property type="entry name" value="Thiamin diphosphate-binding fold (THDP-binding)"/>
    <property type="match status" value="2"/>
</dbReference>
<dbReference type="Pfam" id="PF02776">
    <property type="entry name" value="TPP_enzyme_N"/>
    <property type="match status" value="1"/>
</dbReference>
<keyword evidence="8 11" id="KW-0460">Magnesium</keyword>